<accession>A0AAN9EJU5</accession>
<evidence type="ECO:0000313" key="1">
    <source>
        <dbReference type="EMBL" id="KAK7256035.1"/>
    </source>
</evidence>
<organism evidence="1 2">
    <name type="scientific">Crotalaria pallida</name>
    <name type="common">Smooth rattlebox</name>
    <name type="synonym">Crotalaria striata</name>
    <dbReference type="NCBI Taxonomy" id="3830"/>
    <lineage>
        <taxon>Eukaryota</taxon>
        <taxon>Viridiplantae</taxon>
        <taxon>Streptophyta</taxon>
        <taxon>Embryophyta</taxon>
        <taxon>Tracheophyta</taxon>
        <taxon>Spermatophyta</taxon>
        <taxon>Magnoliopsida</taxon>
        <taxon>eudicotyledons</taxon>
        <taxon>Gunneridae</taxon>
        <taxon>Pentapetalae</taxon>
        <taxon>rosids</taxon>
        <taxon>fabids</taxon>
        <taxon>Fabales</taxon>
        <taxon>Fabaceae</taxon>
        <taxon>Papilionoideae</taxon>
        <taxon>50 kb inversion clade</taxon>
        <taxon>genistoids sensu lato</taxon>
        <taxon>core genistoids</taxon>
        <taxon>Crotalarieae</taxon>
        <taxon>Crotalaria</taxon>
    </lineage>
</organism>
<dbReference type="AlphaFoldDB" id="A0AAN9EJU5"/>
<dbReference type="EMBL" id="JAYWIO010000006">
    <property type="protein sequence ID" value="KAK7256035.1"/>
    <property type="molecule type" value="Genomic_DNA"/>
</dbReference>
<sequence>MGLQHKVDFQFSMSFFKNFLVRSHIDFKYIGSRREKKQGNLFNACVSHAPTSHCYEKVKFTLISSSTLNNLPPSSTVLTTTVTTSCSVTSTTPRQPAIEKYAHLSPYPPLFPSPPTKPPLKLHHRAINNTQQNRKWNSFLVENNHKERKPMGSGRDPAICGEQRSVVSHYSCSLMVLVGVSPNPFFQ</sequence>
<name>A0AAN9EJU5_CROPI</name>
<keyword evidence="2" id="KW-1185">Reference proteome</keyword>
<proteinExistence type="predicted"/>
<comment type="caution">
    <text evidence="1">The sequence shown here is derived from an EMBL/GenBank/DDBJ whole genome shotgun (WGS) entry which is preliminary data.</text>
</comment>
<reference evidence="1 2" key="1">
    <citation type="submission" date="2024-01" db="EMBL/GenBank/DDBJ databases">
        <title>The genomes of 5 underutilized Papilionoideae crops provide insights into root nodulation and disease resistanc.</title>
        <authorList>
            <person name="Yuan L."/>
        </authorList>
    </citation>
    <scope>NUCLEOTIDE SEQUENCE [LARGE SCALE GENOMIC DNA]</scope>
    <source>
        <strain evidence="1">ZHUSHIDOU_FW_LH</strain>
        <tissue evidence="1">Leaf</tissue>
    </source>
</reference>
<evidence type="ECO:0000313" key="2">
    <source>
        <dbReference type="Proteomes" id="UP001372338"/>
    </source>
</evidence>
<protein>
    <submittedName>
        <fullName evidence="1">Uncharacterized protein</fullName>
    </submittedName>
</protein>
<gene>
    <name evidence="1" type="ORF">RIF29_29467</name>
</gene>
<dbReference type="Proteomes" id="UP001372338">
    <property type="component" value="Unassembled WGS sequence"/>
</dbReference>